<dbReference type="AlphaFoldDB" id="A0AAW0GNW2"/>
<gene>
    <name evidence="3" type="ORF">QCA50_004677</name>
</gene>
<dbReference type="InterPro" id="IPR011010">
    <property type="entry name" value="DNA_brk_join_enz"/>
</dbReference>
<evidence type="ECO:0000313" key="3">
    <source>
        <dbReference type="EMBL" id="KAK7691284.1"/>
    </source>
</evidence>
<feature type="compositionally biased region" description="Polar residues" evidence="2">
    <location>
        <begin position="25"/>
        <end position="34"/>
    </location>
</feature>
<evidence type="ECO:0008006" key="5">
    <source>
        <dbReference type="Google" id="ProtNLM"/>
    </source>
</evidence>
<dbReference type="InterPro" id="IPR013762">
    <property type="entry name" value="Integrase-like_cat_sf"/>
</dbReference>
<comment type="caution">
    <text evidence="3">The sequence shown here is derived from an EMBL/GenBank/DDBJ whole genome shotgun (WGS) entry which is preliminary data.</text>
</comment>
<keyword evidence="1" id="KW-0233">DNA recombination</keyword>
<dbReference type="EMBL" id="JASBNA010000005">
    <property type="protein sequence ID" value="KAK7691284.1"/>
    <property type="molecule type" value="Genomic_DNA"/>
</dbReference>
<organism evidence="3 4">
    <name type="scientific">Cerrena zonata</name>
    <dbReference type="NCBI Taxonomy" id="2478898"/>
    <lineage>
        <taxon>Eukaryota</taxon>
        <taxon>Fungi</taxon>
        <taxon>Dikarya</taxon>
        <taxon>Basidiomycota</taxon>
        <taxon>Agaricomycotina</taxon>
        <taxon>Agaricomycetes</taxon>
        <taxon>Polyporales</taxon>
        <taxon>Cerrenaceae</taxon>
        <taxon>Cerrena</taxon>
    </lineage>
</organism>
<sequence length="391" mass="44798">MPADTSPAKKVTSRRRHAPYPALSHDSSSNPSQMGNGGPSTTQLLQSSRLTTDEWYKAARTTKAYANYVKAGKKWLEDWVTEARDDGNATGSDREERIAFREAFDIIGTNTPTALRLYTAYKCEHNNLGFPTADGIRSAFKQYFELVHLCQGEHWRLNEHTEKWEGNPVYQIEYKAYHESLKNRDGRTGTSTQALPMHPNDLKVIFLWLDSPDAIKQLGELRILYFKAFAATAFTLWTRNDELINLQGKHFLRDQKTCDGEQYHLFTLIFRKTNKDPNKGQKYQIPLKSDMPEIDCFTYISTWVNYLEGKMRRPLHADDYIFPAIASTGKLKLGDPTSRTAIENLLDTVVDGSGVLGSRNGRFTTHCFRRGGAQYQFMWATRKWSLKAVKW</sequence>
<feature type="region of interest" description="Disordered" evidence="2">
    <location>
        <begin position="1"/>
        <end position="44"/>
    </location>
</feature>
<dbReference type="Gene3D" id="1.10.443.10">
    <property type="entry name" value="Intergrase catalytic core"/>
    <property type="match status" value="1"/>
</dbReference>
<dbReference type="Proteomes" id="UP001385951">
    <property type="component" value="Unassembled WGS sequence"/>
</dbReference>
<protein>
    <recommendedName>
        <fullName evidence="5">Tyr recombinase domain-containing protein</fullName>
    </recommendedName>
</protein>
<dbReference type="GO" id="GO:0003677">
    <property type="term" value="F:DNA binding"/>
    <property type="evidence" value="ECO:0007669"/>
    <property type="project" value="InterPro"/>
</dbReference>
<dbReference type="GO" id="GO:0015074">
    <property type="term" value="P:DNA integration"/>
    <property type="evidence" value="ECO:0007669"/>
    <property type="project" value="InterPro"/>
</dbReference>
<dbReference type="GO" id="GO:0006310">
    <property type="term" value="P:DNA recombination"/>
    <property type="evidence" value="ECO:0007669"/>
    <property type="project" value="UniProtKB-KW"/>
</dbReference>
<reference evidence="3 4" key="1">
    <citation type="submission" date="2022-09" db="EMBL/GenBank/DDBJ databases">
        <authorList>
            <person name="Palmer J.M."/>
        </authorList>
    </citation>
    <scope>NUCLEOTIDE SEQUENCE [LARGE SCALE GENOMIC DNA]</scope>
    <source>
        <strain evidence="3 4">DSM 7382</strain>
    </source>
</reference>
<keyword evidence="4" id="KW-1185">Reference proteome</keyword>
<evidence type="ECO:0000313" key="4">
    <source>
        <dbReference type="Proteomes" id="UP001385951"/>
    </source>
</evidence>
<accession>A0AAW0GNW2</accession>
<dbReference type="SUPFAM" id="SSF56349">
    <property type="entry name" value="DNA breaking-rejoining enzymes"/>
    <property type="match status" value="1"/>
</dbReference>
<proteinExistence type="predicted"/>
<name>A0AAW0GNW2_9APHY</name>
<evidence type="ECO:0000256" key="2">
    <source>
        <dbReference type="SAM" id="MobiDB-lite"/>
    </source>
</evidence>
<evidence type="ECO:0000256" key="1">
    <source>
        <dbReference type="ARBA" id="ARBA00023172"/>
    </source>
</evidence>